<comment type="similarity">
    <text evidence="2">Belongs to the carotenoid oxygenase family.</text>
</comment>
<evidence type="ECO:0000256" key="5">
    <source>
        <dbReference type="ARBA" id="ARBA00023004"/>
    </source>
</evidence>
<protein>
    <submittedName>
        <fullName evidence="7">Carotenoid oxygenase</fullName>
    </submittedName>
</protein>
<keyword evidence="5" id="KW-0408">Iron</keyword>
<evidence type="ECO:0000256" key="1">
    <source>
        <dbReference type="ARBA" id="ARBA00001954"/>
    </source>
</evidence>
<dbReference type="PANTHER" id="PTHR10543:SF24">
    <property type="entry name" value="CAROTENOID ISOMEROOXYGENASE"/>
    <property type="match status" value="1"/>
</dbReference>
<evidence type="ECO:0000256" key="6">
    <source>
        <dbReference type="SAM" id="MobiDB-lite"/>
    </source>
</evidence>
<comment type="cofactor">
    <cofactor evidence="1">
        <name>Fe(2+)</name>
        <dbReference type="ChEBI" id="CHEBI:29033"/>
    </cofactor>
</comment>
<evidence type="ECO:0000313" key="8">
    <source>
        <dbReference type="Proteomes" id="UP001610563"/>
    </source>
</evidence>
<dbReference type="Pfam" id="PF03055">
    <property type="entry name" value="RPE65"/>
    <property type="match status" value="1"/>
</dbReference>
<keyword evidence="8" id="KW-1185">Reference proteome</keyword>
<organism evidence="7 8">
    <name type="scientific">Aspergillus keveii</name>
    <dbReference type="NCBI Taxonomy" id="714993"/>
    <lineage>
        <taxon>Eukaryota</taxon>
        <taxon>Fungi</taxon>
        <taxon>Dikarya</taxon>
        <taxon>Ascomycota</taxon>
        <taxon>Pezizomycotina</taxon>
        <taxon>Eurotiomycetes</taxon>
        <taxon>Eurotiomycetidae</taxon>
        <taxon>Eurotiales</taxon>
        <taxon>Aspergillaceae</taxon>
        <taxon>Aspergillus</taxon>
        <taxon>Aspergillus subgen. Nidulantes</taxon>
    </lineage>
</organism>
<reference evidence="7 8" key="1">
    <citation type="submission" date="2024-07" db="EMBL/GenBank/DDBJ databases">
        <title>Section-level genome sequencing and comparative genomics of Aspergillus sections Usti and Cavernicolus.</title>
        <authorList>
            <consortium name="Lawrence Berkeley National Laboratory"/>
            <person name="Nybo J.L."/>
            <person name="Vesth T.C."/>
            <person name="Theobald S."/>
            <person name="Frisvad J.C."/>
            <person name="Larsen T.O."/>
            <person name="Kjaerboelling I."/>
            <person name="Rothschild-Mancinelli K."/>
            <person name="Lyhne E.K."/>
            <person name="Kogle M.E."/>
            <person name="Barry K."/>
            <person name="Clum A."/>
            <person name="Na H."/>
            <person name="Ledsgaard L."/>
            <person name="Lin J."/>
            <person name="Lipzen A."/>
            <person name="Kuo A."/>
            <person name="Riley R."/>
            <person name="Mondo S."/>
            <person name="Labutti K."/>
            <person name="Haridas S."/>
            <person name="Pangalinan J."/>
            <person name="Salamov A.A."/>
            <person name="Simmons B.A."/>
            <person name="Magnuson J.K."/>
            <person name="Chen J."/>
            <person name="Drula E."/>
            <person name="Henrissat B."/>
            <person name="Wiebenga A."/>
            <person name="Lubbers R.J."/>
            <person name="Gomes A.C."/>
            <person name="Makela M.R."/>
            <person name="Stajich J."/>
            <person name="Grigoriev I.V."/>
            <person name="Mortensen U.H."/>
            <person name="De Vries R.P."/>
            <person name="Baker S.E."/>
            <person name="Andersen M.R."/>
        </authorList>
    </citation>
    <scope>NUCLEOTIDE SEQUENCE [LARGE SCALE GENOMIC DNA]</scope>
    <source>
        <strain evidence="7 8">CBS 209.92</strain>
    </source>
</reference>
<accession>A0ABR4FLX5</accession>
<evidence type="ECO:0000313" key="7">
    <source>
        <dbReference type="EMBL" id="KAL2784235.1"/>
    </source>
</evidence>
<dbReference type="PANTHER" id="PTHR10543">
    <property type="entry name" value="BETA-CAROTENE DIOXYGENASE"/>
    <property type="match status" value="1"/>
</dbReference>
<feature type="region of interest" description="Disordered" evidence="6">
    <location>
        <begin position="1"/>
        <end position="37"/>
    </location>
</feature>
<name>A0ABR4FLX5_9EURO</name>
<dbReference type="EMBL" id="JBFTWV010000188">
    <property type="protein sequence ID" value="KAL2784235.1"/>
    <property type="molecule type" value="Genomic_DNA"/>
</dbReference>
<evidence type="ECO:0000256" key="3">
    <source>
        <dbReference type="ARBA" id="ARBA00022723"/>
    </source>
</evidence>
<feature type="compositionally biased region" description="Polar residues" evidence="6">
    <location>
        <begin position="1"/>
        <end position="14"/>
    </location>
</feature>
<keyword evidence="4" id="KW-0560">Oxidoreductase</keyword>
<comment type="caution">
    <text evidence="7">The sequence shown here is derived from an EMBL/GenBank/DDBJ whole genome shotgun (WGS) entry which is preliminary data.</text>
</comment>
<evidence type="ECO:0000256" key="4">
    <source>
        <dbReference type="ARBA" id="ARBA00023002"/>
    </source>
</evidence>
<keyword evidence="3" id="KW-0479">Metal-binding</keyword>
<sequence>MGPIPATSTPTKTPYKNWPNDAAFEAPTTSPTPTPLRISGTFPPCVSGTLYRTGPAHYKVTTPSGTYARHHWFDGFTMIHRFEITHEVDSDSQTSSTNVLYTSRSQCDELLEAARKGKNIDNYVTFGQKRDPCMSYFEKVKCLFKPADPGHGRPKMQSVGVTVRPNMPGLPKGRITALTDNDLAQVLDLETLEPVGVTRQSGLHPELKGPLSCAHAAYDPDTGDLFNFNLDFGRTGTYRIFKTSAATGKTSILATITGGNVKPAYIHSFFLSGDFVILCVWPLYFQGHGTAILWERNIIDALKFNREAKCQWYVVDRRRGRGVVAVFENPAFFAFHTVNAFQEEREDGEGVDIFCDLTQFKDDYVMRNLYYENVLSTGSGVAPHEGARPTIVRYKLANVPKTGTKKQISRVEVITTIEQAVELPTINLHYATKKQRYVYGIADRGYSSFVDGLGKVDMETGSVTYWGMEPKPHTPGEAVFVPDGTGESEDAGYLLSVVLDGEKATSYLVCLDARTMKEVARAELDRAISPGLHGVHMRDKL</sequence>
<proteinExistence type="inferred from homology"/>
<dbReference type="InterPro" id="IPR004294">
    <property type="entry name" value="Carotenoid_Oase"/>
</dbReference>
<evidence type="ECO:0000256" key="2">
    <source>
        <dbReference type="ARBA" id="ARBA00006787"/>
    </source>
</evidence>
<gene>
    <name evidence="7" type="ORF">BJX66DRAFT_348517</name>
</gene>
<dbReference type="Proteomes" id="UP001610563">
    <property type="component" value="Unassembled WGS sequence"/>
</dbReference>